<comment type="caution">
    <text evidence="3">The sequence shown here is derived from an EMBL/GenBank/DDBJ whole genome shotgun (WGS) entry which is preliminary data.</text>
</comment>
<evidence type="ECO:0000256" key="1">
    <source>
        <dbReference type="SAM" id="MobiDB-lite"/>
    </source>
</evidence>
<keyword evidence="2" id="KW-0472">Membrane</keyword>
<keyword evidence="4" id="KW-1185">Reference proteome</keyword>
<feature type="region of interest" description="Disordered" evidence="1">
    <location>
        <begin position="164"/>
        <end position="187"/>
    </location>
</feature>
<evidence type="ECO:0000313" key="3">
    <source>
        <dbReference type="EMBL" id="TDX01039.1"/>
    </source>
</evidence>
<dbReference type="AlphaFoldDB" id="A0A4R8DSK5"/>
<gene>
    <name evidence="3" type="ORF">EDB95_2070</name>
</gene>
<evidence type="ECO:0000256" key="2">
    <source>
        <dbReference type="SAM" id="Phobius"/>
    </source>
</evidence>
<dbReference type="Proteomes" id="UP000294498">
    <property type="component" value="Unassembled WGS sequence"/>
</dbReference>
<organism evidence="3 4">
    <name type="scientific">Dinghuibacter silviterrae</name>
    <dbReference type="NCBI Taxonomy" id="1539049"/>
    <lineage>
        <taxon>Bacteria</taxon>
        <taxon>Pseudomonadati</taxon>
        <taxon>Bacteroidota</taxon>
        <taxon>Chitinophagia</taxon>
        <taxon>Chitinophagales</taxon>
        <taxon>Chitinophagaceae</taxon>
        <taxon>Dinghuibacter</taxon>
    </lineage>
</organism>
<proteinExistence type="predicted"/>
<reference evidence="3 4" key="1">
    <citation type="submission" date="2019-03" db="EMBL/GenBank/DDBJ databases">
        <title>Genomic Encyclopedia of Type Strains, Phase IV (KMG-IV): sequencing the most valuable type-strain genomes for metagenomic binning, comparative biology and taxonomic classification.</title>
        <authorList>
            <person name="Goeker M."/>
        </authorList>
    </citation>
    <scope>NUCLEOTIDE SEQUENCE [LARGE SCALE GENOMIC DNA]</scope>
    <source>
        <strain evidence="3 4">DSM 100059</strain>
    </source>
</reference>
<keyword evidence="2" id="KW-0812">Transmembrane</keyword>
<name>A0A4R8DSK5_9BACT</name>
<dbReference type="EMBL" id="SODV01000001">
    <property type="protein sequence ID" value="TDX01039.1"/>
    <property type="molecule type" value="Genomic_DNA"/>
</dbReference>
<dbReference type="RefSeq" id="WP_133993251.1">
    <property type="nucleotide sequence ID" value="NZ_SODV01000001.1"/>
</dbReference>
<keyword evidence="2" id="KW-1133">Transmembrane helix</keyword>
<protein>
    <submittedName>
        <fullName evidence="3">Uncharacterized protein</fullName>
    </submittedName>
</protein>
<accession>A0A4R8DSK5</accession>
<dbReference type="OrthoDB" id="619917at2"/>
<sequence>MSHNDPFFDAWVRDKLRHAEARTPDHLWDAIRRGSLYYIVVDRNKYFLVLLLLLLTTGGIAYWGFHASAPRGGEAGKNAAVGARGADVAASGRSAAGTGIADASRTGVAAPAVTPPPDANVASQAEPLTAVSLASGVSAATFPGPTLETRQSAETDAAANRPLEADPAASLQPQTRQGSLTLSGKGEDLSIPFRTGALAPKQTTASLATAPLVHLRERRHTYIECYAGADHVNHYITASSPAYASYVQQAKSMEMSYPSFSVGLRLDLPLWTDRWRFQTGVHYAQINEHLHYFNPSYTKTVFQVTTRSVVGPSGNVVQVMDTTSVTYKGQYLKQSLNAYRRIDIPVVLSYTLVHTPQFELGGSGGAFFNVVSWYGGDIVDTTGLPTALHSGHGQGVSNWKKQMGASLYGSLSLRDQLSSRVRVSLEPYLRYDLNTINKDVNVYKERFVATGLSLGLQYAIGH</sequence>
<feature type="compositionally biased region" description="Polar residues" evidence="1">
    <location>
        <begin position="171"/>
        <end position="182"/>
    </location>
</feature>
<feature type="transmembrane region" description="Helical" evidence="2">
    <location>
        <begin position="46"/>
        <end position="65"/>
    </location>
</feature>
<evidence type="ECO:0000313" key="4">
    <source>
        <dbReference type="Proteomes" id="UP000294498"/>
    </source>
</evidence>